<feature type="transmembrane region" description="Helical" evidence="1">
    <location>
        <begin position="5"/>
        <end position="23"/>
    </location>
</feature>
<comment type="caution">
    <text evidence="2">The sequence shown here is derived from an EMBL/GenBank/DDBJ whole genome shotgun (WGS) entry which is preliminary data.</text>
</comment>
<keyword evidence="3" id="KW-1185">Reference proteome</keyword>
<feature type="transmembrane region" description="Helical" evidence="1">
    <location>
        <begin position="99"/>
        <end position="122"/>
    </location>
</feature>
<keyword evidence="1" id="KW-0472">Membrane</keyword>
<dbReference type="Proteomes" id="UP000598971">
    <property type="component" value="Unassembled WGS sequence"/>
</dbReference>
<dbReference type="EMBL" id="WHPF01000007">
    <property type="protein sequence ID" value="NNV56027.1"/>
    <property type="molecule type" value="Genomic_DNA"/>
</dbReference>
<keyword evidence="1" id="KW-0812">Transmembrane</keyword>
<evidence type="ECO:0000313" key="2">
    <source>
        <dbReference type="EMBL" id="NNV56027.1"/>
    </source>
</evidence>
<dbReference type="AlphaFoldDB" id="A0A8J8JRM4"/>
<evidence type="ECO:0000313" key="3">
    <source>
        <dbReference type="Proteomes" id="UP000598971"/>
    </source>
</evidence>
<proteinExistence type="predicted"/>
<feature type="transmembrane region" description="Helical" evidence="1">
    <location>
        <begin position="134"/>
        <end position="157"/>
    </location>
</feature>
<name>A0A8J8JRM4_9BACT</name>
<reference evidence="2" key="1">
    <citation type="submission" date="2019-10" db="EMBL/GenBank/DDBJ databases">
        <title>Draft genome sequence of Panacibacter sp. KCS-6.</title>
        <authorList>
            <person name="Yim K.J."/>
        </authorList>
    </citation>
    <scope>NUCLEOTIDE SEQUENCE</scope>
    <source>
        <strain evidence="2">KCS-6</strain>
    </source>
</reference>
<feature type="transmembrane region" description="Helical" evidence="1">
    <location>
        <begin position="67"/>
        <end position="87"/>
    </location>
</feature>
<sequence>MNSKLIIATLITVICMVWISMQGKPLKQPSTPMGIVSIELAYTVPKAQLVINSWQLTNVVAVARQNIYIDFLFIISYCTTLILAVLASTKPQNLAVKKAGKAFIIAILIAGTCDIFENGWLLQLLAGNITPLPVAAAAIFATIKFSLIVITLLFLLYRLMHSQLIKKAK</sequence>
<organism evidence="2 3">
    <name type="scientific">Limnovirga soli</name>
    <dbReference type="NCBI Taxonomy" id="2656915"/>
    <lineage>
        <taxon>Bacteria</taxon>
        <taxon>Pseudomonadati</taxon>
        <taxon>Bacteroidota</taxon>
        <taxon>Chitinophagia</taxon>
        <taxon>Chitinophagales</taxon>
        <taxon>Chitinophagaceae</taxon>
        <taxon>Limnovirga</taxon>
    </lineage>
</organism>
<evidence type="ECO:0000256" key="1">
    <source>
        <dbReference type="SAM" id="Phobius"/>
    </source>
</evidence>
<dbReference type="RefSeq" id="WP_171607968.1">
    <property type="nucleotide sequence ID" value="NZ_WHPF01000007.1"/>
</dbReference>
<gene>
    <name evidence="2" type="ORF">GD597_11200</name>
</gene>
<keyword evidence="1" id="KW-1133">Transmembrane helix</keyword>
<accession>A0A8J8JRM4</accession>
<protein>
    <submittedName>
        <fullName evidence="2">Uncharacterized protein</fullName>
    </submittedName>
</protein>